<dbReference type="InterPro" id="IPR036291">
    <property type="entry name" value="NAD(P)-bd_dom_sf"/>
</dbReference>
<protein>
    <submittedName>
        <fullName evidence="1">Epimerase</fullName>
    </submittedName>
</protein>
<dbReference type="Gene3D" id="3.40.50.720">
    <property type="entry name" value="NAD(P)-binding Rossmann-like Domain"/>
    <property type="match status" value="1"/>
</dbReference>
<accession>A0A919ACM9</accession>
<name>A0A919ACM9_9ACTN</name>
<dbReference type="PANTHER" id="PTHR14097">
    <property type="entry name" value="OXIDOREDUCTASE HTATIP2"/>
    <property type="match status" value="1"/>
</dbReference>
<dbReference type="SUPFAM" id="SSF51735">
    <property type="entry name" value="NAD(P)-binding Rossmann-fold domains"/>
    <property type="match status" value="1"/>
</dbReference>
<dbReference type="Proteomes" id="UP000641386">
    <property type="component" value="Unassembled WGS sequence"/>
</dbReference>
<dbReference type="PANTHER" id="PTHR14097:SF8">
    <property type="entry name" value="NAD(P)-BINDING DOMAIN-CONTAINING PROTEIN"/>
    <property type="match status" value="1"/>
</dbReference>
<reference evidence="1" key="2">
    <citation type="submission" date="2020-09" db="EMBL/GenBank/DDBJ databases">
        <authorList>
            <person name="Sun Q."/>
            <person name="Ohkuma M."/>
        </authorList>
    </citation>
    <scope>NUCLEOTIDE SEQUENCE</scope>
    <source>
        <strain evidence="1">JCM 3302</strain>
    </source>
</reference>
<organism evidence="1 2">
    <name type="scientific">Streptomyces spiralis</name>
    <dbReference type="NCBI Taxonomy" id="66376"/>
    <lineage>
        <taxon>Bacteria</taxon>
        <taxon>Bacillati</taxon>
        <taxon>Actinomycetota</taxon>
        <taxon>Actinomycetes</taxon>
        <taxon>Kitasatosporales</taxon>
        <taxon>Streptomycetaceae</taxon>
        <taxon>Streptomyces</taxon>
    </lineage>
</organism>
<proteinExistence type="predicted"/>
<dbReference type="EMBL" id="BNBC01000038">
    <property type="protein sequence ID" value="GHE98945.1"/>
    <property type="molecule type" value="Genomic_DNA"/>
</dbReference>
<dbReference type="RefSeq" id="WP_189905776.1">
    <property type="nucleotide sequence ID" value="NZ_BNBC01000038.1"/>
</dbReference>
<comment type="caution">
    <text evidence="1">The sequence shown here is derived from an EMBL/GenBank/DDBJ whole genome shotgun (WGS) entry which is preliminary data.</text>
</comment>
<sequence length="226" mass="24421">MRIIIFGATGMVGQGVLDACLRDDAVTDVLSIGRTPTGRTHPKLHETHHEHFTDFTSIQEQLAGYDGCFYCLGTSAFGMTEADYRVVSYDFPLAAARALLAAGPDIAFCYVSGAGTDGTGKTRMMWARVKGETENALLELTPRAYMFRPGFIMPLPGTTAKTKSYALLYRALAPLYPLLRRIVPNHVSSSVQVGQSMIQTVHAGAPRRVLATADINEAAASRPPTP</sequence>
<evidence type="ECO:0000313" key="1">
    <source>
        <dbReference type="EMBL" id="GHE98945.1"/>
    </source>
</evidence>
<dbReference type="AlphaFoldDB" id="A0A919ACM9"/>
<evidence type="ECO:0000313" key="2">
    <source>
        <dbReference type="Proteomes" id="UP000641386"/>
    </source>
</evidence>
<reference evidence="1" key="1">
    <citation type="journal article" date="2014" name="Int. J. Syst. Evol. Microbiol.">
        <title>Complete genome sequence of Corynebacterium casei LMG S-19264T (=DSM 44701T), isolated from a smear-ripened cheese.</title>
        <authorList>
            <consortium name="US DOE Joint Genome Institute (JGI-PGF)"/>
            <person name="Walter F."/>
            <person name="Albersmeier A."/>
            <person name="Kalinowski J."/>
            <person name="Ruckert C."/>
        </authorList>
    </citation>
    <scope>NUCLEOTIDE SEQUENCE</scope>
    <source>
        <strain evidence="1">JCM 3302</strain>
    </source>
</reference>
<keyword evidence="2" id="KW-1185">Reference proteome</keyword>
<gene>
    <name evidence="1" type="ORF">GCM10014715_63890</name>
</gene>